<feature type="transmembrane region" description="Helical" evidence="2">
    <location>
        <begin position="246"/>
        <end position="264"/>
    </location>
</feature>
<evidence type="ECO:0000313" key="4">
    <source>
        <dbReference type="Proteomes" id="UP000585905"/>
    </source>
</evidence>
<keyword evidence="2" id="KW-0812">Transmembrane</keyword>
<feature type="transmembrane region" description="Helical" evidence="2">
    <location>
        <begin position="284"/>
        <end position="304"/>
    </location>
</feature>
<comment type="caution">
    <text evidence="3">The sequence shown here is derived from an EMBL/GenBank/DDBJ whole genome shotgun (WGS) entry which is preliminary data.</text>
</comment>
<feature type="transmembrane region" description="Helical" evidence="2">
    <location>
        <begin position="148"/>
        <end position="172"/>
    </location>
</feature>
<feature type="transmembrane region" description="Helical" evidence="2">
    <location>
        <begin position="109"/>
        <end position="136"/>
    </location>
</feature>
<organism evidence="3 4">
    <name type="scientific">Microcella alkalica</name>
    <dbReference type="NCBI Taxonomy" id="355930"/>
    <lineage>
        <taxon>Bacteria</taxon>
        <taxon>Bacillati</taxon>
        <taxon>Actinomycetota</taxon>
        <taxon>Actinomycetes</taxon>
        <taxon>Micrococcales</taxon>
        <taxon>Microbacteriaceae</taxon>
        <taxon>Microcella</taxon>
    </lineage>
</organism>
<dbReference type="EMBL" id="JACGWX010000001">
    <property type="protein sequence ID" value="MBA8846555.1"/>
    <property type="molecule type" value="Genomic_DNA"/>
</dbReference>
<feature type="region of interest" description="Disordered" evidence="1">
    <location>
        <begin position="1"/>
        <end position="25"/>
    </location>
</feature>
<dbReference type="RefSeq" id="WP_220476067.1">
    <property type="nucleotide sequence ID" value="NZ_BAAAOV010000003.1"/>
</dbReference>
<protein>
    <submittedName>
        <fullName evidence="3">Uncharacterized protein</fullName>
    </submittedName>
</protein>
<feature type="transmembrane region" description="Helical" evidence="2">
    <location>
        <begin position="46"/>
        <end position="66"/>
    </location>
</feature>
<feature type="compositionally biased region" description="Low complexity" evidence="1">
    <location>
        <begin position="1"/>
        <end position="22"/>
    </location>
</feature>
<feature type="transmembrane region" description="Helical" evidence="2">
    <location>
        <begin position="184"/>
        <end position="203"/>
    </location>
</feature>
<keyword evidence="2" id="KW-0472">Membrane</keyword>
<gene>
    <name evidence="3" type="ORF">FHX53_000119</name>
</gene>
<keyword evidence="2" id="KW-1133">Transmembrane helix</keyword>
<accession>A0A839EB38</accession>
<dbReference type="Proteomes" id="UP000585905">
    <property type="component" value="Unassembled WGS sequence"/>
</dbReference>
<evidence type="ECO:0000256" key="1">
    <source>
        <dbReference type="SAM" id="MobiDB-lite"/>
    </source>
</evidence>
<dbReference type="AlphaFoldDB" id="A0A839EB38"/>
<proteinExistence type="predicted"/>
<sequence>MLTDPRASHAPSSAAASGSDGRAMTRPDIAPGWRLDLPRQHWHRPLLGLAIALAALTFVALVGFVVDDRELLGRPLWEKPLKFAISGSIYALTWSWLLGHVLAPRGRRIAWWAGTVITVTLAIELVVIVGFAAVGLRSHFMVDTPLAVTAWSIMAGAITTLWVATIVAGLAMWSLPGADPARRAALRAGILISLVGLALGFLMTGSTSGQLADFQGVAGAHTVGLPDGGSGLPLVGWSTEAGDLRIPHFIGMHALQALPLLALLLELAARRIGALRASSIRRRLVLVGAGAFAAVVAIVTQQALRGQSIVAPDALTLSFAAVVAVLVAVAAIAVLAVARRPTRSPGARPDSRALRH</sequence>
<reference evidence="3 4" key="1">
    <citation type="submission" date="2020-07" db="EMBL/GenBank/DDBJ databases">
        <title>Sequencing the genomes of 1000 actinobacteria strains.</title>
        <authorList>
            <person name="Klenk H.-P."/>
        </authorList>
    </citation>
    <scope>NUCLEOTIDE SEQUENCE [LARGE SCALE GENOMIC DNA]</scope>
    <source>
        <strain evidence="3 4">DSM 19663</strain>
    </source>
</reference>
<evidence type="ECO:0000313" key="3">
    <source>
        <dbReference type="EMBL" id="MBA8846555.1"/>
    </source>
</evidence>
<feature type="transmembrane region" description="Helical" evidence="2">
    <location>
        <begin position="81"/>
        <end position="102"/>
    </location>
</feature>
<feature type="transmembrane region" description="Helical" evidence="2">
    <location>
        <begin position="316"/>
        <end position="338"/>
    </location>
</feature>
<evidence type="ECO:0000256" key="2">
    <source>
        <dbReference type="SAM" id="Phobius"/>
    </source>
</evidence>
<name>A0A839EB38_9MICO</name>
<keyword evidence="4" id="KW-1185">Reference proteome</keyword>